<keyword evidence="4" id="KW-1185">Reference proteome</keyword>
<dbReference type="InterPro" id="IPR056914">
    <property type="entry name" value="Gp53-like"/>
</dbReference>
<organism evidence="1 3">
    <name type="scientific">Acetobacter ghanensis</name>
    <dbReference type="NCBI Taxonomy" id="431306"/>
    <lineage>
        <taxon>Bacteria</taxon>
        <taxon>Pseudomonadati</taxon>
        <taxon>Pseudomonadota</taxon>
        <taxon>Alphaproteobacteria</taxon>
        <taxon>Acetobacterales</taxon>
        <taxon>Acetobacteraceae</taxon>
        <taxon>Acetobacter</taxon>
    </lineage>
</organism>
<evidence type="ECO:0000313" key="2">
    <source>
        <dbReference type="EMBL" id="NHO39836.1"/>
    </source>
</evidence>
<dbReference type="EMBL" id="WOTE01000004">
    <property type="protein sequence ID" value="NHO39836.1"/>
    <property type="molecule type" value="Genomic_DNA"/>
</dbReference>
<dbReference type="AlphaFoldDB" id="A0A0U5F333"/>
<sequence>MPFPNTVHYGWPAGFPGAWAGQNPQRMVVPGANGFRAGAGGVTIAAFAWVQADGATVLNKPDATTPTAAPTGFVVRSQQGLGTRYLQENTMTIAQGFMVVLASGGDVFALATTASVTGQAVYASLSDGTLQCAAAGAAPTGTVDTGWTVAQGAAAGLPFIMTGPLAVARSTASSTSGTGN</sequence>
<reference evidence="3" key="1">
    <citation type="submission" date="2014-09" db="EMBL/GenBank/DDBJ databases">
        <authorList>
            <person name="Illeghems K.G."/>
        </authorList>
    </citation>
    <scope>NUCLEOTIDE SEQUENCE [LARGE SCALE GENOMIC DNA]</scope>
    <source>
        <strain evidence="3">LMG 23848T</strain>
    </source>
</reference>
<evidence type="ECO:0000313" key="1">
    <source>
        <dbReference type="EMBL" id="CEF53220.1"/>
    </source>
</evidence>
<proteinExistence type="predicted"/>
<dbReference type="STRING" id="431306.AGA_93"/>
<dbReference type="Proteomes" id="UP000068250">
    <property type="component" value="Chromosome I"/>
</dbReference>
<dbReference type="RefSeq" id="WP_059022494.1">
    <property type="nucleotide sequence ID" value="NZ_LN609302.1"/>
</dbReference>
<name>A0A0U5F333_9PROT</name>
<dbReference type="Pfam" id="PF23982">
    <property type="entry name" value="XM1_gp53_minor_capsid"/>
    <property type="match status" value="1"/>
</dbReference>
<dbReference type="OrthoDB" id="7224958at2"/>
<dbReference type="Proteomes" id="UP000657200">
    <property type="component" value="Unassembled WGS sequence"/>
</dbReference>
<accession>A0A0U5F333</accession>
<dbReference type="EMBL" id="LN609302">
    <property type="protein sequence ID" value="CEF53220.1"/>
    <property type="molecule type" value="Genomic_DNA"/>
</dbReference>
<evidence type="ECO:0000313" key="4">
    <source>
        <dbReference type="Proteomes" id="UP000657200"/>
    </source>
</evidence>
<reference evidence="2 4" key="3">
    <citation type="journal article" date="2020" name="Int. J. Syst. Evol. Microbiol.">
        <title>Novel acetic acid bacteria from cider fermentations: Acetobacter conturbans sp. nov. and Acetobacter fallax sp. nov.</title>
        <authorList>
            <person name="Sombolestani A.S."/>
            <person name="Cleenwerck I."/>
            <person name="Cnockaert M."/>
            <person name="Borremans W."/>
            <person name="Wieme A.D."/>
            <person name="De Vuyst L."/>
            <person name="Vandamme P."/>
        </authorList>
    </citation>
    <scope>NUCLEOTIDE SEQUENCE [LARGE SCALE GENOMIC DNA]</scope>
    <source>
        <strain evidence="2 4">LMG 23848</strain>
    </source>
</reference>
<evidence type="ECO:0000313" key="3">
    <source>
        <dbReference type="Proteomes" id="UP000068250"/>
    </source>
</evidence>
<protein>
    <submittedName>
        <fullName evidence="1">Burkholderia phage Bcep781 gp13</fullName>
    </submittedName>
</protein>
<reference evidence="1" key="2">
    <citation type="submission" date="2014-09" db="EMBL/GenBank/DDBJ databases">
        <authorList>
            <person name="Magalhaes I.L.F."/>
            <person name="Oliveira U."/>
            <person name="Santos F.R."/>
            <person name="Vidigal T.H.D.A."/>
            <person name="Brescovit A.D."/>
            <person name="Santos A.J."/>
        </authorList>
    </citation>
    <scope>NUCLEOTIDE SEQUENCE</scope>
    <source>
        <strain evidence="1">LMG 23848T</strain>
    </source>
</reference>
<gene>
    <name evidence="1" type="ORF">AGA_93</name>
    <name evidence="2" type="ORF">GOB80_09120</name>
</gene>
<dbReference type="PATRIC" id="fig|431306.5.peg.29"/>